<dbReference type="WBParaSite" id="nRc.2.0.1.t23149-RA">
    <property type="protein sequence ID" value="nRc.2.0.1.t23149-RA"/>
    <property type="gene ID" value="nRc.2.0.1.g23149"/>
</dbReference>
<dbReference type="PANTHER" id="PTHR46880">
    <property type="entry name" value="RAS-ASSOCIATING DOMAIN-CONTAINING PROTEIN"/>
    <property type="match status" value="1"/>
</dbReference>
<dbReference type="Proteomes" id="UP000887565">
    <property type="component" value="Unplaced"/>
</dbReference>
<keyword evidence="1" id="KW-1185">Reference proteome</keyword>
<accession>A0A915J9J7</accession>
<protein>
    <submittedName>
        <fullName evidence="2">HAT C-terminal dimerisation domain-containing protein</fullName>
    </submittedName>
</protein>
<organism evidence="1 2">
    <name type="scientific">Romanomermis culicivorax</name>
    <name type="common">Nematode worm</name>
    <dbReference type="NCBI Taxonomy" id="13658"/>
    <lineage>
        <taxon>Eukaryota</taxon>
        <taxon>Metazoa</taxon>
        <taxon>Ecdysozoa</taxon>
        <taxon>Nematoda</taxon>
        <taxon>Enoplea</taxon>
        <taxon>Dorylaimia</taxon>
        <taxon>Mermithida</taxon>
        <taxon>Mermithoidea</taxon>
        <taxon>Mermithidae</taxon>
        <taxon>Romanomermis</taxon>
    </lineage>
</organism>
<dbReference type="AlphaFoldDB" id="A0A915J9J7"/>
<evidence type="ECO:0000313" key="1">
    <source>
        <dbReference type="Proteomes" id="UP000887565"/>
    </source>
</evidence>
<name>A0A915J9J7_ROMCU</name>
<dbReference type="PANTHER" id="PTHR46880:SF5">
    <property type="entry name" value="DUF4371 DOMAIN-CONTAINING PROTEIN"/>
    <property type="match status" value="1"/>
</dbReference>
<proteinExistence type="predicted"/>
<reference evidence="2" key="1">
    <citation type="submission" date="2022-11" db="UniProtKB">
        <authorList>
            <consortium name="WormBaseParasite"/>
        </authorList>
    </citation>
    <scope>IDENTIFICATION</scope>
</reference>
<sequence>MILMFIGSKDISELSLQAKGLKKLVCHYKFVLSLVLFKDILNPLNRLALRLQSDVLHPFDIDDIVKCSLSLLEDQFLGEKITGGMAYEDFQKNENDWCDLIKAGTKTEETTDLVLKKTKEIVAKLITAVEERLETENTVLALFKIFKPLPEMETFNAEERNEFGVVQLTALAQHYTVFNLNHGELINEWQEYKRYILFKMLDKTWKEVSIQCCKSRDMYPNLFKLAACLLSFNAQNAIVERCFR</sequence>
<evidence type="ECO:0000313" key="2">
    <source>
        <dbReference type="WBParaSite" id="nRc.2.0.1.t23149-RA"/>
    </source>
</evidence>